<dbReference type="GO" id="GO:0006950">
    <property type="term" value="P:response to stress"/>
    <property type="evidence" value="ECO:0007669"/>
    <property type="project" value="TreeGrafter"/>
</dbReference>
<dbReference type="GO" id="GO:0003700">
    <property type="term" value="F:DNA-binding transcription factor activity"/>
    <property type="evidence" value="ECO:0007669"/>
    <property type="project" value="InterPro"/>
</dbReference>
<organism evidence="2 3">
    <name type="scientific">Streptomyces violaceusniger</name>
    <dbReference type="NCBI Taxonomy" id="68280"/>
    <lineage>
        <taxon>Bacteria</taxon>
        <taxon>Bacillati</taxon>
        <taxon>Actinomycetota</taxon>
        <taxon>Actinomycetes</taxon>
        <taxon>Kitasatosporales</taxon>
        <taxon>Streptomycetaceae</taxon>
        <taxon>Streptomyces</taxon>
        <taxon>Streptomyces violaceusniger group</taxon>
    </lineage>
</organism>
<dbReference type="InterPro" id="IPR000835">
    <property type="entry name" value="HTH_MarR-typ"/>
</dbReference>
<dbReference type="PANTHER" id="PTHR33164">
    <property type="entry name" value="TRANSCRIPTIONAL REGULATOR, MARR FAMILY"/>
    <property type="match status" value="1"/>
</dbReference>
<dbReference type="InterPro" id="IPR039422">
    <property type="entry name" value="MarR/SlyA-like"/>
</dbReference>
<dbReference type="InterPro" id="IPR036390">
    <property type="entry name" value="WH_DNA-bd_sf"/>
</dbReference>
<dbReference type="Proteomes" id="UP000301309">
    <property type="component" value="Unassembled WGS sequence"/>
</dbReference>
<proteinExistence type="predicted"/>
<dbReference type="InterPro" id="IPR036388">
    <property type="entry name" value="WH-like_DNA-bd_sf"/>
</dbReference>
<accession>A0A4D4KTL7</accession>
<dbReference type="Gene3D" id="1.10.10.10">
    <property type="entry name" value="Winged helix-like DNA-binding domain superfamily/Winged helix DNA-binding domain"/>
    <property type="match status" value="1"/>
</dbReference>
<evidence type="ECO:0000313" key="2">
    <source>
        <dbReference type="EMBL" id="GDY49910.1"/>
    </source>
</evidence>
<dbReference type="SUPFAM" id="SSF46785">
    <property type="entry name" value="Winged helix' DNA-binding domain"/>
    <property type="match status" value="1"/>
</dbReference>
<keyword evidence="3" id="KW-1185">Reference proteome</keyword>
<dbReference type="EMBL" id="BJHW01000001">
    <property type="protein sequence ID" value="GDY49910.1"/>
    <property type="molecule type" value="Genomic_DNA"/>
</dbReference>
<evidence type="ECO:0000313" key="3">
    <source>
        <dbReference type="Proteomes" id="UP000301309"/>
    </source>
</evidence>
<evidence type="ECO:0000259" key="1">
    <source>
        <dbReference type="PROSITE" id="PS50995"/>
    </source>
</evidence>
<gene>
    <name evidence="2" type="ORF">SVIO_005330</name>
</gene>
<protein>
    <submittedName>
        <fullName evidence="2">MarR family transcriptional regulator</fullName>
    </submittedName>
</protein>
<dbReference type="SMART" id="SM00347">
    <property type="entry name" value="HTH_MARR"/>
    <property type="match status" value="1"/>
</dbReference>
<dbReference type="PROSITE" id="PS50995">
    <property type="entry name" value="HTH_MARR_2"/>
    <property type="match status" value="1"/>
</dbReference>
<name>A0A4D4KTL7_STRVO</name>
<dbReference type="AlphaFoldDB" id="A0A4D4KTL7"/>
<feature type="domain" description="HTH marR-type" evidence="1">
    <location>
        <begin position="6"/>
        <end position="138"/>
    </location>
</feature>
<dbReference type="Pfam" id="PF01047">
    <property type="entry name" value="MarR"/>
    <property type="match status" value="1"/>
</dbReference>
<comment type="caution">
    <text evidence="2">The sequence shown here is derived from an EMBL/GenBank/DDBJ whole genome shotgun (WGS) entry which is preliminary data.</text>
</comment>
<sequence>MREYEDQPLGFLLYQVMAALRPLAAAELQPLGIGLPEFVCMRNLSMFPAQSNAELARHAGVSPQAMNKVVRDLQEMGAIERPTAVSSGRSLPARLTPKGRALFKRAEAAVRVADDRLMTHLASGERHELKKLLHAIDARNVGSGVSTARSR</sequence>
<dbReference type="RefSeq" id="WP_137975945.1">
    <property type="nucleotide sequence ID" value="NZ_BAAASO010000030.1"/>
</dbReference>
<dbReference type="OrthoDB" id="3177763at2"/>
<dbReference type="PANTHER" id="PTHR33164:SF43">
    <property type="entry name" value="HTH-TYPE TRANSCRIPTIONAL REPRESSOR YETL"/>
    <property type="match status" value="1"/>
</dbReference>
<reference evidence="2 3" key="1">
    <citation type="journal article" date="2020" name="Int. J. Syst. Evol. Microbiol.">
        <title>Reclassification of Streptomyces castelarensis and Streptomyces sporoclivatus as later heterotypic synonyms of Streptomyces antimycoticus.</title>
        <authorList>
            <person name="Komaki H."/>
            <person name="Tamura T."/>
        </authorList>
    </citation>
    <scope>NUCLEOTIDE SEQUENCE [LARGE SCALE GENOMIC DNA]</scope>
    <source>
        <strain evidence="2 3">NBRC 13459</strain>
    </source>
</reference>